<evidence type="ECO:0000313" key="4">
    <source>
        <dbReference type="Proteomes" id="UP000270487"/>
    </source>
</evidence>
<name>A0A3S4XA73_SERFO</name>
<dbReference type="InterPro" id="IPR024463">
    <property type="entry name" value="Transposase_TnpC_homeodom"/>
</dbReference>
<dbReference type="AlphaFoldDB" id="A0A3S4XA73"/>
<feature type="coiled-coil region" evidence="1">
    <location>
        <begin position="41"/>
        <end position="94"/>
    </location>
</feature>
<sequence length="109" mass="12814">MEAKLRFDDIRELLQHALDANPFSGYLFMVIPRRYSGPMLVACVEIEIEHLREQIEKLRRMLFVTRSEKLRRQVEEAEALLKQQAQQSDLTEKMNDIVAKHYPGMLAAR</sequence>
<dbReference type="Pfam" id="PF13007">
    <property type="entry name" value="LZ_Tnp_IS66"/>
    <property type="match status" value="1"/>
</dbReference>
<feature type="domain" description="Transposase TnpC homeodomain" evidence="2">
    <location>
        <begin position="50"/>
        <end position="99"/>
    </location>
</feature>
<dbReference type="GO" id="GO:0003677">
    <property type="term" value="F:DNA binding"/>
    <property type="evidence" value="ECO:0007669"/>
    <property type="project" value="UniProtKB-KW"/>
</dbReference>
<gene>
    <name evidence="3" type="ORF">NCTC13193_05116</name>
</gene>
<dbReference type="EMBL" id="LR134492">
    <property type="protein sequence ID" value="VEI75878.1"/>
    <property type="molecule type" value="Genomic_DNA"/>
</dbReference>
<protein>
    <submittedName>
        <fullName evidence="3">Transposase C of IS166 homeodomain</fullName>
    </submittedName>
</protein>
<proteinExistence type="predicted"/>
<organism evidence="3 4">
    <name type="scientific">Serratia fonticola</name>
    <dbReference type="NCBI Taxonomy" id="47917"/>
    <lineage>
        <taxon>Bacteria</taxon>
        <taxon>Pseudomonadati</taxon>
        <taxon>Pseudomonadota</taxon>
        <taxon>Gammaproteobacteria</taxon>
        <taxon>Enterobacterales</taxon>
        <taxon>Yersiniaceae</taxon>
        <taxon>Serratia</taxon>
    </lineage>
</organism>
<accession>A0A3S4XA73</accession>
<evidence type="ECO:0000259" key="2">
    <source>
        <dbReference type="Pfam" id="PF13007"/>
    </source>
</evidence>
<evidence type="ECO:0000256" key="1">
    <source>
        <dbReference type="SAM" id="Coils"/>
    </source>
</evidence>
<evidence type="ECO:0000313" key="3">
    <source>
        <dbReference type="EMBL" id="VEI75878.1"/>
    </source>
</evidence>
<dbReference type="Proteomes" id="UP000270487">
    <property type="component" value="Chromosome"/>
</dbReference>
<reference evidence="3 4" key="1">
    <citation type="submission" date="2018-12" db="EMBL/GenBank/DDBJ databases">
        <authorList>
            <consortium name="Pathogen Informatics"/>
        </authorList>
    </citation>
    <scope>NUCLEOTIDE SEQUENCE [LARGE SCALE GENOMIC DNA]</scope>
    <source>
        <strain evidence="3 4">NCTC13193</strain>
    </source>
</reference>
<keyword evidence="3" id="KW-0371">Homeobox</keyword>
<keyword evidence="1" id="KW-0175">Coiled coil</keyword>
<keyword evidence="3" id="KW-0238">DNA-binding</keyword>